<dbReference type="PROSITE" id="PS51257">
    <property type="entry name" value="PROKAR_LIPOPROTEIN"/>
    <property type="match status" value="1"/>
</dbReference>
<comment type="similarity">
    <text evidence="2">Belongs to the bacterial solute-binding protein 8 family.</text>
</comment>
<dbReference type="InterPro" id="IPR002491">
    <property type="entry name" value="ABC_transptr_periplasmic_BD"/>
</dbReference>
<keyword evidence="3" id="KW-0813">Transport</keyword>
<keyword evidence="8" id="KW-1185">Reference proteome</keyword>
<dbReference type="PROSITE" id="PS50983">
    <property type="entry name" value="FE_B12_PBP"/>
    <property type="match status" value="1"/>
</dbReference>
<protein>
    <submittedName>
        <fullName evidence="7">Iron-siderophore ABC transporter substrate-binding protein</fullName>
    </submittedName>
</protein>
<dbReference type="CDD" id="cd01146">
    <property type="entry name" value="FhuD"/>
    <property type="match status" value="1"/>
</dbReference>
<feature type="chain" id="PRO_5045641320" evidence="5">
    <location>
        <begin position="18"/>
        <end position="351"/>
    </location>
</feature>
<reference evidence="7 8" key="1">
    <citation type="submission" date="2022-02" db="EMBL/GenBank/DDBJ databases">
        <title>The car tank lid bacteriome: a reservoir of bacteria with potential in bioremediation of fuel.</title>
        <authorList>
            <person name="Vidal-Verdu A."/>
            <person name="Gomez-Martinez D."/>
            <person name="Latorre-Perez A."/>
            <person name="Pereto J."/>
            <person name="Porcar M."/>
        </authorList>
    </citation>
    <scope>NUCLEOTIDE SEQUENCE [LARGE SCALE GENOMIC DNA]</scope>
    <source>
        <strain evidence="7 8">4D.3</strain>
    </source>
</reference>
<evidence type="ECO:0000313" key="7">
    <source>
        <dbReference type="EMBL" id="MCK9793192.1"/>
    </source>
</evidence>
<organism evidence="7 8">
    <name type="scientific">Isoptericola peretonis</name>
    <dbReference type="NCBI Taxonomy" id="2918523"/>
    <lineage>
        <taxon>Bacteria</taxon>
        <taxon>Bacillati</taxon>
        <taxon>Actinomycetota</taxon>
        <taxon>Actinomycetes</taxon>
        <taxon>Micrococcales</taxon>
        <taxon>Promicromonosporaceae</taxon>
        <taxon>Isoptericola</taxon>
    </lineage>
</organism>
<evidence type="ECO:0000259" key="6">
    <source>
        <dbReference type="PROSITE" id="PS50983"/>
    </source>
</evidence>
<accession>A0ABT0J114</accession>
<name>A0ABT0J114_9MICO</name>
<evidence type="ECO:0000256" key="4">
    <source>
        <dbReference type="ARBA" id="ARBA00022729"/>
    </source>
</evidence>
<proteinExistence type="inferred from homology"/>
<dbReference type="Pfam" id="PF01497">
    <property type="entry name" value="Peripla_BP_2"/>
    <property type="match status" value="1"/>
</dbReference>
<evidence type="ECO:0000256" key="2">
    <source>
        <dbReference type="ARBA" id="ARBA00008814"/>
    </source>
</evidence>
<evidence type="ECO:0000256" key="3">
    <source>
        <dbReference type="ARBA" id="ARBA00022448"/>
    </source>
</evidence>
<dbReference type="RefSeq" id="WP_416343058.1">
    <property type="nucleotide sequence ID" value="NZ_JALQCY010000002.1"/>
</dbReference>
<dbReference type="PANTHER" id="PTHR30532">
    <property type="entry name" value="IRON III DICITRATE-BINDING PERIPLASMIC PROTEIN"/>
    <property type="match status" value="1"/>
</dbReference>
<feature type="signal peptide" evidence="5">
    <location>
        <begin position="1"/>
        <end position="17"/>
    </location>
</feature>
<gene>
    <name evidence="7" type="ORF">M1843_05460</name>
</gene>
<feature type="domain" description="Fe/B12 periplasmic-binding" evidence="6">
    <location>
        <begin position="68"/>
        <end position="351"/>
    </location>
</feature>
<dbReference type="SUPFAM" id="SSF53807">
    <property type="entry name" value="Helical backbone' metal receptor"/>
    <property type="match status" value="1"/>
</dbReference>
<dbReference type="Proteomes" id="UP001651050">
    <property type="component" value="Unassembled WGS sequence"/>
</dbReference>
<dbReference type="EMBL" id="JALQCY010000002">
    <property type="protein sequence ID" value="MCK9793192.1"/>
    <property type="molecule type" value="Genomic_DNA"/>
</dbReference>
<dbReference type="InterPro" id="IPR051313">
    <property type="entry name" value="Bact_iron-sidero_bind"/>
</dbReference>
<evidence type="ECO:0000256" key="5">
    <source>
        <dbReference type="SAM" id="SignalP"/>
    </source>
</evidence>
<dbReference type="PANTHER" id="PTHR30532:SF24">
    <property type="entry name" value="FERRIC ENTEROBACTIN-BINDING PERIPLASMIC PROTEIN FEPB"/>
    <property type="match status" value="1"/>
</dbReference>
<evidence type="ECO:0000256" key="1">
    <source>
        <dbReference type="ARBA" id="ARBA00004196"/>
    </source>
</evidence>
<keyword evidence="4 5" id="KW-0732">Signal</keyword>
<evidence type="ECO:0000313" key="8">
    <source>
        <dbReference type="Proteomes" id="UP001651050"/>
    </source>
</evidence>
<dbReference type="Gene3D" id="3.40.50.1980">
    <property type="entry name" value="Nitrogenase molybdenum iron protein domain"/>
    <property type="match status" value="2"/>
</dbReference>
<comment type="caution">
    <text evidence="7">The sequence shown here is derived from an EMBL/GenBank/DDBJ whole genome shotgun (WGS) entry which is preliminary data.</text>
</comment>
<sequence>MRLRRPLAAAAAFAATAALTLTGCASGDSPDDGDPAASGSAASGATDTFPLTVEHAFGETVVEEAPERVATWGWGSTEAAISVGVYPVAVGEQVWTVGEDALLPWVEDAYDEAGVAKPTVLNDPEQGASVPYEEFVEAEPDLIVAPYSGLTEEQYDVLSDIAPVVAYPDAAWTTPWDETIRITAQALGRSAAGDEVLSDIDEFVTAEAAEHPEFAGKTFAAVVDSPSEGKVYVYPALDPRAGFLEGLGVEVAPSVAELDTSNGGFFYDLSYEELDKLEADFIVDYAYTPEDAEAFLTKSELQAIPAVKEGKVAQVVGTVETSSVSPPTALSVYWEDGFPALVDSMAEVLAD</sequence>
<comment type="subcellular location">
    <subcellularLocation>
        <location evidence="1">Cell envelope</location>
    </subcellularLocation>
</comment>